<evidence type="ECO:0000313" key="3">
    <source>
        <dbReference type="Proteomes" id="UP000231152"/>
    </source>
</evidence>
<dbReference type="SUPFAM" id="SSF53474">
    <property type="entry name" value="alpha/beta-Hydrolases"/>
    <property type="match status" value="1"/>
</dbReference>
<keyword evidence="1" id="KW-1133">Transmembrane helix</keyword>
<dbReference type="Pfam" id="PF06821">
    <property type="entry name" value="Ser_hydrolase"/>
    <property type="match status" value="1"/>
</dbReference>
<dbReference type="InterPro" id="IPR029058">
    <property type="entry name" value="AB_hydrolase_fold"/>
</dbReference>
<keyword evidence="1" id="KW-0472">Membrane</keyword>
<evidence type="ECO:0008006" key="4">
    <source>
        <dbReference type="Google" id="ProtNLM"/>
    </source>
</evidence>
<dbReference type="InterPro" id="IPR010662">
    <property type="entry name" value="RBBP9/YdeN"/>
</dbReference>
<reference evidence="2 3" key="1">
    <citation type="submission" date="2017-09" db="EMBL/GenBank/DDBJ databases">
        <title>Depth-based differentiation of microbial function through sediment-hosted aquifers and enrichment of novel symbionts in the deep terrestrial subsurface.</title>
        <authorList>
            <person name="Probst A.J."/>
            <person name="Ladd B."/>
            <person name="Jarett J.K."/>
            <person name="Geller-Mcgrath D.E."/>
            <person name="Sieber C.M."/>
            <person name="Emerson J.B."/>
            <person name="Anantharaman K."/>
            <person name="Thomas B.C."/>
            <person name="Malmstrom R."/>
            <person name="Stieglmeier M."/>
            <person name="Klingl A."/>
            <person name="Woyke T."/>
            <person name="Ryan C.M."/>
            <person name="Banfield J.F."/>
        </authorList>
    </citation>
    <scope>NUCLEOTIDE SEQUENCE [LARGE SCALE GENOMIC DNA]</scope>
    <source>
        <strain evidence="2">CG10_big_fil_rev_8_21_14_0_10_48_11</strain>
    </source>
</reference>
<organism evidence="2 3">
    <name type="scientific">Candidatus Uhrbacteria bacterium CG10_big_fil_rev_8_21_14_0_10_48_11</name>
    <dbReference type="NCBI Taxonomy" id="1975037"/>
    <lineage>
        <taxon>Bacteria</taxon>
        <taxon>Candidatus Uhriibacteriota</taxon>
    </lineage>
</organism>
<evidence type="ECO:0000313" key="2">
    <source>
        <dbReference type="EMBL" id="PJE75685.1"/>
    </source>
</evidence>
<dbReference type="PANTHER" id="PTHR15394:SF3">
    <property type="entry name" value="SERINE HYDROLASE RBBP9"/>
    <property type="match status" value="1"/>
</dbReference>
<accession>A0A2M8LE32</accession>
<dbReference type="GO" id="GO:0016787">
    <property type="term" value="F:hydrolase activity"/>
    <property type="evidence" value="ECO:0007669"/>
    <property type="project" value="InterPro"/>
</dbReference>
<protein>
    <recommendedName>
        <fullName evidence="4">AB hydrolase-1 domain-containing protein</fullName>
    </recommendedName>
</protein>
<dbReference type="EMBL" id="PFET01000012">
    <property type="protein sequence ID" value="PJE75685.1"/>
    <property type="molecule type" value="Genomic_DNA"/>
</dbReference>
<dbReference type="Proteomes" id="UP000231152">
    <property type="component" value="Unassembled WGS sequence"/>
</dbReference>
<keyword evidence="1" id="KW-0812">Transmembrane</keyword>
<comment type="caution">
    <text evidence="2">The sequence shown here is derived from an EMBL/GenBank/DDBJ whole genome shotgun (WGS) entry which is preliminary data.</text>
</comment>
<feature type="transmembrane region" description="Helical" evidence="1">
    <location>
        <begin position="80"/>
        <end position="100"/>
    </location>
</feature>
<proteinExistence type="predicted"/>
<gene>
    <name evidence="2" type="ORF">COV04_03740</name>
</gene>
<dbReference type="AlphaFoldDB" id="A0A2M8LE32"/>
<dbReference type="PANTHER" id="PTHR15394">
    <property type="entry name" value="SERINE HYDROLASE RBBP9"/>
    <property type="match status" value="1"/>
</dbReference>
<evidence type="ECO:0000256" key="1">
    <source>
        <dbReference type="SAM" id="Phobius"/>
    </source>
</evidence>
<dbReference type="Gene3D" id="3.40.50.1820">
    <property type="entry name" value="alpha/beta hydrolase"/>
    <property type="match status" value="1"/>
</dbReference>
<sequence length="111" mass="12638">MGTRIVLVHGWKGNPDNHWFRRLRNECEAKRYIVITPQMPNPDHPKRDEGVRHLVEAVPNPDEATYFVGHSLGCITILRYFAGLIASSRVGVLFLLPALWSPLGLVWPKNL</sequence>
<name>A0A2M8LE32_9BACT</name>